<keyword evidence="5" id="KW-0411">Iron-sulfur</keyword>
<comment type="cofactor">
    <cofactor evidence="1">
        <name>[4Fe-4S] cluster</name>
        <dbReference type="ChEBI" id="CHEBI:49883"/>
    </cofactor>
</comment>
<dbReference type="AlphaFoldDB" id="A0A7C4TFW4"/>
<sequence>MKILFYFPVSATRRFEPLTAIKGSAFFRRPNYDAMRLSYLSRGNEFYYFDERIESWPEFSPDVVVINTPLNLVYYVESTIKKGYYKGVKTIGYGIYPTLFPNDAKKIFDSVVKGDIVPIWQKILEDLKSGRLEPIYENNEDKQFFKVERNAELKYGFTPLISQLRTQFGCQCAMEFKDYCYESIYYRKVFRWKPEEVAREVNSLTRKVIYIMDDDFLDDIDYALEILDRCWIYKKMWIFQTKGKIFKYVELFPKLRENGVRIIYLKEDWLGNNLREKIDENQFFKEKEYEVNLVHGHRIAVGAKIILGFEGEDYHFYRKLLKFLIKLKLDFIEISAQTPMPFTNAYKKYEKNRQIIKDLSLYDRWMPVVKLGTANQNDLYSWMEWLRDGFYSWDSIIRRMMFAGQKFGIYNTLFFYLIPNLSYRENFLEKVGYPP</sequence>
<evidence type="ECO:0000256" key="4">
    <source>
        <dbReference type="ARBA" id="ARBA00023004"/>
    </source>
</evidence>
<comment type="caution">
    <text evidence="6">The sequence shown here is derived from an EMBL/GenBank/DDBJ whole genome shotgun (WGS) entry which is preliminary data.</text>
</comment>
<dbReference type="GO" id="GO:0005829">
    <property type="term" value="C:cytosol"/>
    <property type="evidence" value="ECO:0007669"/>
    <property type="project" value="TreeGrafter"/>
</dbReference>
<evidence type="ECO:0000256" key="5">
    <source>
        <dbReference type="ARBA" id="ARBA00023014"/>
    </source>
</evidence>
<dbReference type="GO" id="GO:0046872">
    <property type="term" value="F:metal ion binding"/>
    <property type="evidence" value="ECO:0007669"/>
    <property type="project" value="UniProtKB-KW"/>
</dbReference>
<accession>A0A7C4TFW4</accession>
<dbReference type="SUPFAM" id="SSF102114">
    <property type="entry name" value="Radical SAM enzymes"/>
    <property type="match status" value="1"/>
</dbReference>
<reference evidence="6" key="1">
    <citation type="journal article" date="2020" name="mSystems">
        <title>Genome- and Community-Level Interaction Insights into Carbon Utilization and Element Cycling Functions of Hydrothermarchaeota in Hydrothermal Sediment.</title>
        <authorList>
            <person name="Zhou Z."/>
            <person name="Liu Y."/>
            <person name="Xu W."/>
            <person name="Pan J."/>
            <person name="Luo Z.H."/>
            <person name="Li M."/>
        </authorList>
    </citation>
    <scope>NUCLEOTIDE SEQUENCE [LARGE SCALE GENOMIC DNA]</scope>
    <source>
        <strain evidence="6">SpSt-774</strain>
    </source>
</reference>
<evidence type="ECO:0000313" key="6">
    <source>
        <dbReference type="EMBL" id="HGV96843.1"/>
    </source>
</evidence>
<dbReference type="EMBL" id="DTGZ01000015">
    <property type="protein sequence ID" value="HGV96843.1"/>
    <property type="molecule type" value="Genomic_DNA"/>
</dbReference>
<gene>
    <name evidence="6" type="ORF">ENV60_00900</name>
</gene>
<protein>
    <recommendedName>
        <fullName evidence="7">Radical SAM protein</fullName>
    </recommendedName>
</protein>
<evidence type="ECO:0000256" key="1">
    <source>
        <dbReference type="ARBA" id="ARBA00001966"/>
    </source>
</evidence>
<dbReference type="PANTHER" id="PTHR43409:SF7">
    <property type="entry name" value="BLL1977 PROTEIN"/>
    <property type="match status" value="1"/>
</dbReference>
<evidence type="ECO:0000256" key="3">
    <source>
        <dbReference type="ARBA" id="ARBA00022723"/>
    </source>
</evidence>
<dbReference type="InterPro" id="IPR051198">
    <property type="entry name" value="BchE-like"/>
</dbReference>
<evidence type="ECO:0000256" key="2">
    <source>
        <dbReference type="ARBA" id="ARBA00022691"/>
    </source>
</evidence>
<keyword evidence="2" id="KW-0949">S-adenosyl-L-methionine</keyword>
<name>A0A7C4TFW4_UNCW3</name>
<dbReference type="PANTHER" id="PTHR43409">
    <property type="entry name" value="ANAEROBIC MAGNESIUM-PROTOPORPHYRIN IX MONOMETHYL ESTER CYCLASE-RELATED"/>
    <property type="match status" value="1"/>
</dbReference>
<dbReference type="GO" id="GO:0051536">
    <property type="term" value="F:iron-sulfur cluster binding"/>
    <property type="evidence" value="ECO:0007669"/>
    <property type="project" value="UniProtKB-KW"/>
</dbReference>
<dbReference type="InterPro" id="IPR058240">
    <property type="entry name" value="rSAM_sf"/>
</dbReference>
<keyword evidence="3" id="KW-0479">Metal-binding</keyword>
<organism evidence="6">
    <name type="scientific">candidate division WOR-3 bacterium</name>
    <dbReference type="NCBI Taxonomy" id="2052148"/>
    <lineage>
        <taxon>Bacteria</taxon>
        <taxon>Bacteria division WOR-3</taxon>
    </lineage>
</organism>
<keyword evidence="4" id="KW-0408">Iron</keyword>
<proteinExistence type="predicted"/>
<evidence type="ECO:0008006" key="7">
    <source>
        <dbReference type="Google" id="ProtNLM"/>
    </source>
</evidence>